<dbReference type="GO" id="GO:0009307">
    <property type="term" value="P:DNA restriction-modification system"/>
    <property type="evidence" value="ECO:0007669"/>
    <property type="project" value="UniProtKB-KW"/>
</dbReference>
<evidence type="ECO:0000313" key="3">
    <source>
        <dbReference type="EMBL" id="ACU94045.1"/>
    </source>
</evidence>
<dbReference type="OrthoDB" id="3176407at2"/>
<dbReference type="Gene3D" id="3.90.220.20">
    <property type="entry name" value="DNA methylase specificity domains"/>
    <property type="match status" value="1"/>
</dbReference>
<keyword evidence="2" id="KW-0238">DNA-binding</keyword>
<protein>
    <recommendedName>
        <fullName evidence="5">Restriction endonuclease S subunit</fullName>
    </recommendedName>
</protein>
<dbReference type="EMBL" id="CP001682">
    <property type="protein sequence ID" value="ACU94045.1"/>
    <property type="molecule type" value="Genomic_DNA"/>
</dbReference>
<accession>C7MMA5</accession>
<dbReference type="GO" id="GO:0003677">
    <property type="term" value="F:DNA binding"/>
    <property type="evidence" value="ECO:0007669"/>
    <property type="project" value="UniProtKB-KW"/>
</dbReference>
<dbReference type="AlphaFoldDB" id="C7MMA5"/>
<dbReference type="SUPFAM" id="SSF116734">
    <property type="entry name" value="DNA methylase specificity domain"/>
    <property type="match status" value="1"/>
</dbReference>
<sequence length="159" mass="18097">MGELFEESDLRSATEEILSVSVANGIYPASESDRDTNPGASINNYKVVRIGDIVYNSMRMWQGAVGSSRYNGIVSPAYVVVRPRMKLDSTCFGYLLKRPGMLYKYLCDSQGNSKDTQTLKYERFAEIDADIPSTIEEQRSISNYFMRLDDLITLHQRKR</sequence>
<dbReference type="Proteomes" id="UP000000954">
    <property type="component" value="Chromosome"/>
</dbReference>
<keyword evidence="4" id="KW-1185">Reference proteome</keyword>
<gene>
    <name evidence="3" type="ordered locus">Ccur_03180</name>
</gene>
<proteinExistence type="predicted"/>
<evidence type="ECO:0000313" key="4">
    <source>
        <dbReference type="Proteomes" id="UP000000954"/>
    </source>
</evidence>
<dbReference type="STRING" id="469378.Ccur_03180"/>
<evidence type="ECO:0000256" key="2">
    <source>
        <dbReference type="ARBA" id="ARBA00023125"/>
    </source>
</evidence>
<dbReference type="eggNOG" id="COG0732">
    <property type="taxonomic scope" value="Bacteria"/>
</dbReference>
<keyword evidence="1" id="KW-0680">Restriction system</keyword>
<dbReference type="KEGG" id="ccu:Ccur_03180"/>
<name>C7MMA5_CRYCD</name>
<evidence type="ECO:0000256" key="1">
    <source>
        <dbReference type="ARBA" id="ARBA00022747"/>
    </source>
</evidence>
<evidence type="ECO:0008006" key="5">
    <source>
        <dbReference type="Google" id="ProtNLM"/>
    </source>
</evidence>
<dbReference type="InterPro" id="IPR044946">
    <property type="entry name" value="Restrct_endonuc_typeI_TRD_sf"/>
</dbReference>
<reference evidence="3 4" key="1">
    <citation type="journal article" date="2009" name="Stand. Genomic Sci.">
        <title>Complete genome sequence of Cryptobacterium curtum type strain (12-3).</title>
        <authorList>
            <person name="Mavrommatis K."/>
            <person name="Pukall R."/>
            <person name="Rohde C."/>
            <person name="Chen F."/>
            <person name="Sims D."/>
            <person name="Brettin T."/>
            <person name="Kuske C."/>
            <person name="Detter J.C."/>
            <person name="Han C."/>
            <person name="Lapidus A."/>
            <person name="Copeland A."/>
            <person name="Glavina Del Rio T."/>
            <person name="Nolan M."/>
            <person name="Lucas S."/>
            <person name="Tice H."/>
            <person name="Cheng J.F."/>
            <person name="Bruce D."/>
            <person name="Goodwin L."/>
            <person name="Pitluck S."/>
            <person name="Ovchinnikova G."/>
            <person name="Pati A."/>
            <person name="Ivanova N."/>
            <person name="Chen A."/>
            <person name="Palaniappan K."/>
            <person name="Chain P."/>
            <person name="D'haeseleer P."/>
            <person name="Goker M."/>
            <person name="Bristow J."/>
            <person name="Eisen J.A."/>
            <person name="Markowitz V."/>
            <person name="Hugenholtz P."/>
            <person name="Rohde M."/>
            <person name="Klenk H.P."/>
            <person name="Kyrpides N.C."/>
        </authorList>
    </citation>
    <scope>NUCLEOTIDE SEQUENCE [LARGE SCALE GENOMIC DNA]</scope>
    <source>
        <strain evidence="4">ATCC 700683 / DSM 15641 / 12-3</strain>
    </source>
</reference>
<organism evidence="3 4">
    <name type="scientific">Cryptobacterium curtum (strain ATCC 700683 / DSM 15641 / CCUG 43107 / 12-3)</name>
    <dbReference type="NCBI Taxonomy" id="469378"/>
    <lineage>
        <taxon>Bacteria</taxon>
        <taxon>Bacillati</taxon>
        <taxon>Actinomycetota</taxon>
        <taxon>Coriobacteriia</taxon>
        <taxon>Eggerthellales</taxon>
        <taxon>Eggerthellaceae</taxon>
        <taxon>Cryptobacterium</taxon>
    </lineage>
</organism>
<dbReference type="HOGENOM" id="CLU_021095_9_6_11"/>